<evidence type="ECO:0000256" key="3">
    <source>
        <dbReference type="ARBA" id="ARBA00022801"/>
    </source>
</evidence>
<dbReference type="InterPro" id="IPR012340">
    <property type="entry name" value="NA-bd_OB-fold"/>
</dbReference>
<dbReference type="CDD" id="cd01128">
    <property type="entry name" value="rho_factor_C"/>
    <property type="match status" value="1"/>
</dbReference>
<proteinExistence type="inferred from homology"/>
<evidence type="ECO:0000256" key="10">
    <source>
        <dbReference type="NCBIfam" id="TIGR00767"/>
    </source>
</evidence>
<dbReference type="SMART" id="SM00959">
    <property type="entry name" value="Rho_N"/>
    <property type="match status" value="1"/>
</dbReference>
<keyword evidence="8 9" id="KW-0804">Transcription</keyword>
<dbReference type="PROSITE" id="PS51856">
    <property type="entry name" value="RHO_RNA_BD"/>
    <property type="match status" value="1"/>
</dbReference>
<keyword evidence="5 9" id="KW-0067">ATP-binding</keyword>
<organism evidence="13 14">
    <name type="scientific">Aquibacillus salsiterrae</name>
    <dbReference type="NCBI Taxonomy" id="2950439"/>
    <lineage>
        <taxon>Bacteria</taxon>
        <taxon>Bacillati</taxon>
        <taxon>Bacillota</taxon>
        <taxon>Bacilli</taxon>
        <taxon>Bacillales</taxon>
        <taxon>Bacillaceae</taxon>
        <taxon>Aquibacillus</taxon>
    </lineage>
</organism>
<feature type="binding site" evidence="9">
    <location>
        <position position="211"/>
    </location>
    <ligand>
        <name>ATP</name>
        <dbReference type="ChEBI" id="CHEBI:30616"/>
    </ligand>
</feature>
<dbReference type="InterPro" id="IPR000194">
    <property type="entry name" value="ATPase_F1/V1/A1_a/bsu_nucl-bd"/>
</dbReference>
<sequence>MAEITISDLESMTLKDLYAKAREFKVSYYAKLTKKELIFSILKAQAEKDGFLFMDGILEIIPSEGFGFLRPINYSPSAEDIYISASQIRRFDLRNGDKVSGKVRPPKENERYYGLLHVDAVNGENPEIAKERVHFPALTPLYPDRLIKLETQPKELSTRIMDLLTPVGYGQRGLIVAPPKAGKTMLLKEIANSISVNHPNTKLIILLVDERPEEVTDIERSVHPDVDVVSSTFDEVPENHIKVSELVLERAMRLVEHKKDVVVLMDSITRLARAYNLVIPPSGRTLSGGIDPAAFHRPKRFFGAARNIEEGGSFTILATALVETGSRMDDVIYEEFKGTGNMELHLDRNLAQRRIFPAIDILKSSTRKEELLLPKMHLDKMWAIRKTMQDSPDFLERFLRRLRASKNNEEFFQQMDEEMKRKGTTRKVSKS</sequence>
<dbReference type="InterPro" id="IPR011112">
    <property type="entry name" value="Rho-like_N"/>
</dbReference>
<keyword evidence="3 9" id="KW-0378">Hydrolase</keyword>
<dbReference type="GO" id="GO:0008186">
    <property type="term" value="F:ATP-dependent activity, acting on RNA"/>
    <property type="evidence" value="ECO:0007669"/>
    <property type="project" value="UniProtKB-UniRule"/>
</dbReference>
<dbReference type="EC" id="3.6.4.-" evidence="9 10"/>
<dbReference type="InterPro" id="IPR027417">
    <property type="entry name" value="P-loop_NTPase"/>
</dbReference>
<keyword evidence="4 9" id="KW-0347">Helicase</keyword>
<dbReference type="Gene3D" id="3.40.50.300">
    <property type="entry name" value="P-loop containing nucleotide triphosphate hydrolases"/>
    <property type="match status" value="1"/>
</dbReference>
<dbReference type="PANTHER" id="PTHR46425">
    <property type="entry name" value="TRANSCRIPTION TERMINATION FACTOR RHO"/>
    <property type="match status" value="1"/>
</dbReference>
<evidence type="ECO:0000256" key="7">
    <source>
        <dbReference type="ARBA" id="ARBA00023015"/>
    </source>
</evidence>
<dbReference type="Gene3D" id="2.40.50.140">
    <property type="entry name" value="Nucleic acid-binding proteins"/>
    <property type="match status" value="1"/>
</dbReference>
<reference evidence="13" key="1">
    <citation type="submission" date="2022-06" db="EMBL/GenBank/DDBJ databases">
        <title>Aquibacillus sp. a new bacterium isolated from soil saline samples.</title>
        <authorList>
            <person name="Galisteo C."/>
            <person name="De La Haba R."/>
            <person name="Sanchez-Porro C."/>
            <person name="Ventosa A."/>
        </authorList>
    </citation>
    <scope>NUCLEOTIDE SEQUENCE</scope>
    <source>
        <strain evidence="13">3ASR75-54</strain>
    </source>
</reference>
<evidence type="ECO:0000256" key="9">
    <source>
        <dbReference type="HAMAP-Rule" id="MF_01884"/>
    </source>
</evidence>
<dbReference type="NCBIfam" id="TIGR00767">
    <property type="entry name" value="rho"/>
    <property type="match status" value="1"/>
</dbReference>
<dbReference type="SMART" id="SM00357">
    <property type="entry name" value="CSP"/>
    <property type="match status" value="1"/>
</dbReference>
<feature type="binding site" evidence="9">
    <location>
        <begin position="180"/>
        <end position="185"/>
    </location>
    <ligand>
        <name>ATP</name>
        <dbReference type="ChEBI" id="CHEBI:30616"/>
    </ligand>
</feature>
<dbReference type="Proteomes" id="UP001145069">
    <property type="component" value="Unassembled WGS sequence"/>
</dbReference>
<dbReference type="SUPFAM" id="SSF52540">
    <property type="entry name" value="P-loop containing nucleoside triphosphate hydrolases"/>
    <property type="match status" value="1"/>
</dbReference>
<name>A0A9X4AEH3_9BACI</name>
<keyword evidence="6 9" id="KW-0694">RNA-binding</keyword>
<feature type="domain" description="Rho RNA-BD" evidence="12">
    <location>
        <begin position="51"/>
        <end position="125"/>
    </location>
</feature>
<dbReference type="EMBL" id="JAMQKC010000004">
    <property type="protein sequence ID" value="MDC3416786.1"/>
    <property type="molecule type" value="Genomic_DNA"/>
</dbReference>
<keyword evidence="14" id="KW-1185">Reference proteome</keyword>
<dbReference type="InterPro" id="IPR003593">
    <property type="entry name" value="AAA+_ATPase"/>
</dbReference>
<dbReference type="RefSeq" id="WP_272445876.1">
    <property type="nucleotide sequence ID" value="NZ_JAMQKC010000004.1"/>
</dbReference>
<dbReference type="InterPro" id="IPR004665">
    <property type="entry name" value="Term_rho"/>
</dbReference>
<dbReference type="GO" id="GO:0004386">
    <property type="term" value="F:helicase activity"/>
    <property type="evidence" value="ECO:0007669"/>
    <property type="project" value="UniProtKB-UniRule"/>
</dbReference>
<accession>A0A9X4AEH3</accession>
<evidence type="ECO:0000256" key="5">
    <source>
        <dbReference type="ARBA" id="ARBA00022840"/>
    </source>
</evidence>
<evidence type="ECO:0000256" key="11">
    <source>
        <dbReference type="PROSITE-ProRule" id="PRU01203"/>
    </source>
</evidence>
<comment type="subunit">
    <text evidence="9">Homohexamer. The homohexamer assembles into an open ring structure.</text>
</comment>
<dbReference type="NCBIfam" id="NF006886">
    <property type="entry name" value="PRK09376.1"/>
    <property type="match status" value="1"/>
</dbReference>
<dbReference type="GO" id="GO:0016787">
    <property type="term" value="F:hydrolase activity"/>
    <property type="evidence" value="ECO:0007669"/>
    <property type="project" value="UniProtKB-KW"/>
</dbReference>
<dbReference type="GO" id="GO:0005524">
    <property type="term" value="F:ATP binding"/>
    <property type="evidence" value="ECO:0007669"/>
    <property type="project" value="UniProtKB-UniRule"/>
</dbReference>
<keyword evidence="2 9" id="KW-0547">Nucleotide-binding</keyword>
<dbReference type="InterPro" id="IPR036269">
    <property type="entry name" value="Rho_N_sf"/>
</dbReference>
<dbReference type="AlphaFoldDB" id="A0A9X4AEH3"/>
<dbReference type="GO" id="GO:0006353">
    <property type="term" value="P:DNA-templated transcription termination"/>
    <property type="evidence" value="ECO:0007669"/>
    <property type="project" value="UniProtKB-UniRule"/>
</dbReference>
<evidence type="ECO:0000256" key="8">
    <source>
        <dbReference type="ARBA" id="ARBA00023163"/>
    </source>
</evidence>
<feature type="binding site" evidence="9">
    <location>
        <begin position="168"/>
        <end position="173"/>
    </location>
    <ligand>
        <name>ATP</name>
        <dbReference type="ChEBI" id="CHEBI:30616"/>
    </ligand>
</feature>
<evidence type="ECO:0000259" key="12">
    <source>
        <dbReference type="PROSITE" id="PS51856"/>
    </source>
</evidence>
<comment type="function">
    <text evidence="9">Facilitates transcription termination by a mechanism that involves Rho binding to the nascent RNA, activation of Rho's RNA-dependent ATPase activity, and release of the mRNA from the DNA template.</text>
</comment>
<dbReference type="GO" id="GO:0003723">
    <property type="term" value="F:RNA binding"/>
    <property type="evidence" value="ECO:0007669"/>
    <property type="project" value="UniProtKB-UniRule"/>
</dbReference>
<evidence type="ECO:0000256" key="2">
    <source>
        <dbReference type="ARBA" id="ARBA00022741"/>
    </source>
</evidence>
<dbReference type="Pfam" id="PF07498">
    <property type="entry name" value="Rho_N"/>
    <property type="match status" value="1"/>
</dbReference>
<dbReference type="InterPro" id="IPR041703">
    <property type="entry name" value="Rho_factor_ATP-bd"/>
</dbReference>
<dbReference type="SMART" id="SM00382">
    <property type="entry name" value="AAA"/>
    <property type="match status" value="1"/>
</dbReference>
<dbReference type="Pfam" id="PF07497">
    <property type="entry name" value="Rho_RNA_bind"/>
    <property type="match status" value="1"/>
</dbReference>
<gene>
    <name evidence="9 13" type="primary">rho</name>
    <name evidence="13" type="ORF">NC799_07620</name>
</gene>
<dbReference type="InterPro" id="IPR011129">
    <property type="entry name" value="CSD"/>
</dbReference>
<keyword evidence="1 9" id="KW-0806">Transcription termination</keyword>
<dbReference type="Gene3D" id="1.10.720.10">
    <property type="match status" value="1"/>
</dbReference>
<comment type="similarity">
    <text evidence="9 11">Belongs to the Rho family.</text>
</comment>
<evidence type="ECO:0000313" key="13">
    <source>
        <dbReference type="EMBL" id="MDC3416786.1"/>
    </source>
</evidence>
<evidence type="ECO:0000313" key="14">
    <source>
        <dbReference type="Proteomes" id="UP001145069"/>
    </source>
</evidence>
<evidence type="ECO:0000256" key="6">
    <source>
        <dbReference type="ARBA" id="ARBA00022884"/>
    </source>
</evidence>
<dbReference type="SUPFAM" id="SSF50249">
    <property type="entry name" value="Nucleic acid-binding proteins"/>
    <property type="match status" value="1"/>
</dbReference>
<dbReference type="CDD" id="cd04459">
    <property type="entry name" value="Rho_CSD"/>
    <property type="match status" value="1"/>
</dbReference>
<comment type="caution">
    <text evidence="13">The sequence shown here is derived from an EMBL/GenBank/DDBJ whole genome shotgun (WGS) entry which is preliminary data.</text>
</comment>
<evidence type="ECO:0000256" key="4">
    <source>
        <dbReference type="ARBA" id="ARBA00022806"/>
    </source>
</evidence>
<dbReference type="Pfam" id="PF00006">
    <property type="entry name" value="ATP-synt_ab"/>
    <property type="match status" value="1"/>
</dbReference>
<keyword evidence="7 9" id="KW-0805">Transcription regulation</keyword>
<dbReference type="HAMAP" id="MF_01884">
    <property type="entry name" value="Rho"/>
    <property type="match status" value="1"/>
</dbReference>
<dbReference type="SUPFAM" id="SSF68912">
    <property type="entry name" value="Rho N-terminal domain-like"/>
    <property type="match status" value="1"/>
</dbReference>
<evidence type="ECO:0000256" key="1">
    <source>
        <dbReference type="ARBA" id="ARBA00022472"/>
    </source>
</evidence>
<comment type="caution">
    <text evidence="9">Lacks conserved residue(s) required for the propagation of feature annotation.</text>
</comment>
<dbReference type="PANTHER" id="PTHR46425:SF1">
    <property type="entry name" value="TRANSCRIPTION TERMINATION FACTOR RHO"/>
    <property type="match status" value="1"/>
</dbReference>
<protein>
    <recommendedName>
        <fullName evidence="9 10">Transcription termination factor Rho</fullName>
        <ecNumber evidence="9 10">3.6.4.-</ecNumber>
    </recommendedName>
    <alternativeName>
        <fullName evidence="9">ATP-dependent helicase Rho</fullName>
    </alternativeName>
</protein>
<dbReference type="InterPro" id="IPR011113">
    <property type="entry name" value="Rho_RNA-bd"/>
</dbReference>